<dbReference type="PROSITE" id="PS50109">
    <property type="entry name" value="HIS_KIN"/>
    <property type="match status" value="1"/>
</dbReference>
<evidence type="ECO:0000256" key="4">
    <source>
        <dbReference type="ARBA" id="ARBA00022840"/>
    </source>
</evidence>
<dbReference type="GO" id="GO:0016301">
    <property type="term" value="F:kinase activity"/>
    <property type="evidence" value="ECO:0007669"/>
    <property type="project" value="UniProtKB-KW"/>
</dbReference>
<dbReference type="AlphaFoldDB" id="A0A2N0DFT4"/>
<dbReference type="PANTHER" id="PTHR43065">
    <property type="entry name" value="SENSOR HISTIDINE KINASE"/>
    <property type="match status" value="1"/>
</dbReference>
<dbReference type="EMBL" id="PIQN01000003">
    <property type="protein sequence ID" value="PKA44964.1"/>
    <property type="molecule type" value="Genomic_DNA"/>
</dbReference>
<dbReference type="Pfam" id="PF02518">
    <property type="entry name" value="HATPase_c"/>
    <property type="match status" value="1"/>
</dbReference>
<organism evidence="7 8">
    <name type="scientific">Rhizobium sullae</name>
    <name type="common">Rhizobium hedysari</name>
    <dbReference type="NCBI Taxonomy" id="50338"/>
    <lineage>
        <taxon>Bacteria</taxon>
        <taxon>Pseudomonadati</taxon>
        <taxon>Pseudomonadota</taxon>
        <taxon>Alphaproteobacteria</taxon>
        <taxon>Hyphomicrobiales</taxon>
        <taxon>Rhizobiaceae</taxon>
        <taxon>Rhizobium/Agrobacterium group</taxon>
        <taxon>Rhizobium</taxon>
    </lineage>
</organism>
<dbReference type="InterPro" id="IPR005467">
    <property type="entry name" value="His_kinase_dom"/>
</dbReference>
<name>A0A2N0DFT4_RHISU</name>
<evidence type="ECO:0000313" key="7">
    <source>
        <dbReference type="EMBL" id="PKA44964.1"/>
    </source>
</evidence>
<dbReference type="SUPFAM" id="SSF55874">
    <property type="entry name" value="ATPase domain of HSP90 chaperone/DNA topoisomerase II/histidine kinase"/>
    <property type="match status" value="1"/>
</dbReference>
<keyword evidence="5" id="KW-0902">Two-component regulatory system</keyword>
<dbReference type="Proteomes" id="UP000232164">
    <property type="component" value="Unassembled WGS sequence"/>
</dbReference>
<keyword evidence="2" id="KW-0547">Nucleotide-binding</keyword>
<evidence type="ECO:0000256" key="3">
    <source>
        <dbReference type="ARBA" id="ARBA00022777"/>
    </source>
</evidence>
<dbReference type="GO" id="GO:0005524">
    <property type="term" value="F:ATP binding"/>
    <property type="evidence" value="ECO:0007669"/>
    <property type="project" value="UniProtKB-KW"/>
</dbReference>
<evidence type="ECO:0000256" key="5">
    <source>
        <dbReference type="ARBA" id="ARBA00023012"/>
    </source>
</evidence>
<comment type="caution">
    <text evidence="7">The sequence shown here is derived from an EMBL/GenBank/DDBJ whole genome shotgun (WGS) entry which is preliminary data.</text>
</comment>
<evidence type="ECO:0000256" key="1">
    <source>
        <dbReference type="ARBA" id="ARBA00022679"/>
    </source>
</evidence>
<dbReference type="GO" id="GO:0000160">
    <property type="term" value="P:phosphorelay signal transduction system"/>
    <property type="evidence" value="ECO:0007669"/>
    <property type="project" value="UniProtKB-KW"/>
</dbReference>
<sequence length="90" mass="9999">MRHCHPGLQELPVVRGDRIQLQQAIVTLMVNSIQAMKVTSPIQREIHLETGLNETGRIAFSIRDTGTGIPLDHMDQIFDGFFTTKEGGLA</sequence>
<dbReference type="Gene3D" id="3.30.565.10">
    <property type="entry name" value="Histidine kinase-like ATPase, C-terminal domain"/>
    <property type="match status" value="1"/>
</dbReference>
<keyword evidence="3" id="KW-0418">Kinase</keyword>
<keyword evidence="4 7" id="KW-0067">ATP-binding</keyword>
<feature type="domain" description="Histidine kinase" evidence="6">
    <location>
        <begin position="1"/>
        <end position="90"/>
    </location>
</feature>
<dbReference type="InterPro" id="IPR003594">
    <property type="entry name" value="HATPase_dom"/>
</dbReference>
<evidence type="ECO:0000256" key="2">
    <source>
        <dbReference type="ARBA" id="ARBA00022741"/>
    </source>
</evidence>
<evidence type="ECO:0000313" key="8">
    <source>
        <dbReference type="Proteomes" id="UP000232164"/>
    </source>
</evidence>
<protein>
    <submittedName>
        <fullName evidence="7">ATP-binding protein</fullName>
    </submittedName>
</protein>
<dbReference type="PANTHER" id="PTHR43065:SF46">
    <property type="entry name" value="C4-DICARBOXYLATE TRANSPORT SENSOR PROTEIN DCTB"/>
    <property type="match status" value="1"/>
</dbReference>
<evidence type="ECO:0000259" key="6">
    <source>
        <dbReference type="PROSITE" id="PS50109"/>
    </source>
</evidence>
<gene>
    <name evidence="7" type="ORF">CWR43_03890</name>
</gene>
<proteinExistence type="predicted"/>
<reference evidence="7 8" key="2">
    <citation type="submission" date="2017-12" db="EMBL/GenBank/DDBJ databases">
        <title>Genome sequence of Rhizobium sullae HCNT1 isolated from Sulla coronaria nodules and featuring peculiar denitrification phenotypes.</title>
        <authorList>
            <person name="De Diego-Diaz B."/>
            <person name="Treu L."/>
            <person name="Campanaro S."/>
            <person name="Da Silva Duarte V."/>
            <person name="Basaglia M."/>
            <person name="Favaro L."/>
            <person name="Casella S."/>
            <person name="Squartini A."/>
        </authorList>
    </citation>
    <scope>NUCLEOTIDE SEQUENCE [LARGE SCALE GENOMIC DNA]</scope>
    <source>
        <strain evidence="7 8">HCNT1</strain>
    </source>
</reference>
<accession>A0A2N0DFT4</accession>
<keyword evidence="1" id="KW-0808">Transferase</keyword>
<dbReference type="InterPro" id="IPR036890">
    <property type="entry name" value="HATPase_C_sf"/>
</dbReference>
<reference evidence="7 8" key="1">
    <citation type="submission" date="2017-11" db="EMBL/GenBank/DDBJ databases">
        <authorList>
            <person name="Han C.G."/>
        </authorList>
    </citation>
    <scope>NUCLEOTIDE SEQUENCE [LARGE SCALE GENOMIC DNA]</scope>
    <source>
        <strain evidence="7 8">HCNT1</strain>
    </source>
</reference>